<evidence type="ECO:0000256" key="5">
    <source>
        <dbReference type="ARBA" id="ARBA00023242"/>
    </source>
</evidence>
<dbReference type="GeneID" id="111026002"/>
<keyword evidence="4" id="KW-0963">Cytoplasm</keyword>
<sequence length="238" mass="27047">MAMGLRTYPDRRRDGLPHFDVNQGEVLMHIVPAIALVFDNRLPEFPGTLYVSSRQLVWLSDAIQTKGFAIDFLSMSLHAVSKDPDAYPHPCLYVQIDTGADEESENSDSECRITSDTLDLAAVRELRLVPSNPDELETLFEICCQCAELNPEPTGDEEEGYNWFLKPEQLKRLKLEMAELEHFGEDPEEIFPTYPKNSIGQSNVDDDQLARTVLELQINDKRFEDAEEAEPGNDSNRR</sequence>
<evidence type="ECO:0000313" key="6">
    <source>
        <dbReference type="Proteomes" id="UP000504603"/>
    </source>
</evidence>
<dbReference type="RefSeq" id="XP_022159658.1">
    <property type="nucleotide sequence ID" value="XM_022303966.1"/>
</dbReference>
<protein>
    <submittedName>
        <fullName evidence="7">Chloride conductance regulatory protein ICln</fullName>
    </submittedName>
</protein>
<evidence type="ECO:0000256" key="2">
    <source>
        <dbReference type="ARBA" id="ARBA00004496"/>
    </source>
</evidence>
<dbReference type="GO" id="GO:0006821">
    <property type="term" value="P:chloride transport"/>
    <property type="evidence" value="ECO:0007669"/>
    <property type="project" value="InterPro"/>
</dbReference>
<dbReference type="GO" id="GO:0034709">
    <property type="term" value="C:methylosome"/>
    <property type="evidence" value="ECO:0007669"/>
    <property type="project" value="InterPro"/>
</dbReference>
<dbReference type="GO" id="GO:0006884">
    <property type="term" value="P:cell volume homeostasis"/>
    <property type="evidence" value="ECO:0007669"/>
    <property type="project" value="InterPro"/>
</dbReference>
<dbReference type="Pfam" id="PF03517">
    <property type="entry name" value="Voldacs"/>
    <property type="match status" value="1"/>
</dbReference>
<dbReference type="Gene3D" id="2.30.29.30">
    <property type="entry name" value="Pleckstrin-homology domain (PH domain)/Phosphotyrosine-binding domain (PTB)"/>
    <property type="match status" value="1"/>
</dbReference>
<dbReference type="InterPro" id="IPR003521">
    <property type="entry name" value="ICln"/>
</dbReference>
<dbReference type="GO" id="GO:0045292">
    <property type="term" value="P:mRNA cis splicing, via spliceosome"/>
    <property type="evidence" value="ECO:0007669"/>
    <property type="project" value="TreeGrafter"/>
</dbReference>
<dbReference type="GO" id="GO:0005886">
    <property type="term" value="C:plasma membrane"/>
    <property type="evidence" value="ECO:0007669"/>
    <property type="project" value="InterPro"/>
</dbReference>
<dbReference type="InterPro" id="IPR011993">
    <property type="entry name" value="PH-like_dom_sf"/>
</dbReference>
<dbReference type="Proteomes" id="UP000504603">
    <property type="component" value="Unplaced"/>
</dbReference>
<organism evidence="6 7">
    <name type="scientific">Momordica charantia</name>
    <name type="common">Bitter gourd</name>
    <name type="synonym">Balsam pear</name>
    <dbReference type="NCBI Taxonomy" id="3673"/>
    <lineage>
        <taxon>Eukaryota</taxon>
        <taxon>Viridiplantae</taxon>
        <taxon>Streptophyta</taxon>
        <taxon>Embryophyta</taxon>
        <taxon>Tracheophyta</taxon>
        <taxon>Spermatophyta</taxon>
        <taxon>Magnoliopsida</taxon>
        <taxon>eudicotyledons</taxon>
        <taxon>Gunneridae</taxon>
        <taxon>Pentapetalae</taxon>
        <taxon>rosids</taxon>
        <taxon>fabids</taxon>
        <taxon>Cucurbitales</taxon>
        <taxon>Cucurbitaceae</taxon>
        <taxon>Momordiceae</taxon>
        <taxon>Momordica</taxon>
    </lineage>
</organism>
<dbReference type="GO" id="GO:0034715">
    <property type="term" value="C:pICln-Sm protein complex"/>
    <property type="evidence" value="ECO:0007669"/>
    <property type="project" value="InterPro"/>
</dbReference>
<dbReference type="PANTHER" id="PTHR21399">
    <property type="entry name" value="CHLORIDE CONDUCTANCE REGULATORY PROTEIN ICLN"/>
    <property type="match status" value="1"/>
</dbReference>
<keyword evidence="5" id="KW-0539">Nucleus</keyword>
<evidence type="ECO:0000256" key="1">
    <source>
        <dbReference type="ARBA" id="ARBA00004123"/>
    </source>
</evidence>
<dbReference type="PRINTS" id="PR01348">
    <property type="entry name" value="ICLNCHANNEL"/>
</dbReference>
<evidence type="ECO:0000256" key="3">
    <source>
        <dbReference type="ARBA" id="ARBA00007054"/>
    </source>
</evidence>
<dbReference type="KEGG" id="mcha:111026002"/>
<keyword evidence="6" id="KW-1185">Reference proteome</keyword>
<dbReference type="AlphaFoldDB" id="A0A6J1DZF8"/>
<evidence type="ECO:0000256" key="4">
    <source>
        <dbReference type="ARBA" id="ARBA00022490"/>
    </source>
</evidence>
<comment type="subcellular location">
    <subcellularLocation>
        <location evidence="2">Cytoplasm</location>
    </subcellularLocation>
    <subcellularLocation>
        <location evidence="1">Nucleus</location>
    </subcellularLocation>
</comment>
<dbReference type="InterPro" id="IPR039924">
    <property type="entry name" value="ICln/Lot5/Saf5"/>
</dbReference>
<proteinExistence type="inferred from homology"/>
<dbReference type="GO" id="GO:0000387">
    <property type="term" value="P:spliceosomal snRNP assembly"/>
    <property type="evidence" value="ECO:0007669"/>
    <property type="project" value="InterPro"/>
</dbReference>
<evidence type="ECO:0000313" key="7">
    <source>
        <dbReference type="RefSeq" id="XP_022159658.1"/>
    </source>
</evidence>
<dbReference type="GO" id="GO:0005681">
    <property type="term" value="C:spliceosomal complex"/>
    <property type="evidence" value="ECO:0007669"/>
    <property type="project" value="TreeGrafter"/>
</dbReference>
<dbReference type="PANTHER" id="PTHR21399:SF0">
    <property type="entry name" value="METHYLOSOME SUBUNIT PICLN"/>
    <property type="match status" value="1"/>
</dbReference>
<reference evidence="7" key="1">
    <citation type="submission" date="2025-08" db="UniProtKB">
        <authorList>
            <consortium name="RefSeq"/>
        </authorList>
    </citation>
    <scope>IDENTIFICATION</scope>
    <source>
        <strain evidence="7">OHB3-1</strain>
    </source>
</reference>
<accession>A0A6J1DZF8</accession>
<comment type="similarity">
    <text evidence="3">Belongs to the pICln (TC 1.A.47) family.</text>
</comment>
<gene>
    <name evidence="7" type="primary">LOC111026002</name>
</gene>
<dbReference type="GO" id="GO:0005829">
    <property type="term" value="C:cytosol"/>
    <property type="evidence" value="ECO:0007669"/>
    <property type="project" value="InterPro"/>
</dbReference>
<dbReference type="OrthoDB" id="19714at2759"/>
<name>A0A6J1DZF8_MOMCH</name>